<feature type="transmembrane region" description="Helical" evidence="7">
    <location>
        <begin position="445"/>
        <end position="465"/>
    </location>
</feature>
<accession>A0A9Q4D8D0</accession>
<dbReference type="AlphaFoldDB" id="A0A9Q4D8D0"/>
<evidence type="ECO:0000256" key="3">
    <source>
        <dbReference type="ARBA" id="ARBA00022475"/>
    </source>
</evidence>
<feature type="transmembrane region" description="Helical" evidence="7">
    <location>
        <begin position="316"/>
        <end position="337"/>
    </location>
</feature>
<evidence type="ECO:0000313" key="9">
    <source>
        <dbReference type="EMBL" id="MCY1594704.1"/>
    </source>
</evidence>
<proteinExistence type="predicted"/>
<reference evidence="9" key="1">
    <citation type="journal article" date="2022" name="Int. J. Mol. Sci.">
        <title>Phenotypic and genotypic virulence characterisation of Staphylococcus pettenkoferi strains isolated from human bloodstream and diabetic foot infections.</title>
        <authorList>
            <person name="Magnan C."/>
        </authorList>
    </citation>
    <scope>NUCLEOTIDE SEQUENCE</scope>
    <source>
        <strain evidence="9">NSP020P</strain>
    </source>
</reference>
<dbReference type="NCBIfam" id="TIGR00711">
    <property type="entry name" value="efflux_EmrB"/>
    <property type="match status" value="1"/>
</dbReference>
<keyword evidence="6 7" id="KW-0472">Membrane</keyword>
<dbReference type="EMBL" id="JANSKX010000015">
    <property type="protein sequence ID" value="MCY1594704.1"/>
    <property type="molecule type" value="Genomic_DNA"/>
</dbReference>
<feature type="transmembrane region" description="Helical" evidence="7">
    <location>
        <begin position="117"/>
        <end position="142"/>
    </location>
</feature>
<feature type="transmembrane region" description="Helical" evidence="7">
    <location>
        <begin position="24"/>
        <end position="44"/>
    </location>
</feature>
<keyword evidence="2" id="KW-0813">Transport</keyword>
<dbReference type="CDD" id="cd17503">
    <property type="entry name" value="MFS_LmrB_MDR_like"/>
    <property type="match status" value="1"/>
</dbReference>
<dbReference type="InterPro" id="IPR004638">
    <property type="entry name" value="EmrB-like"/>
</dbReference>
<evidence type="ECO:0000256" key="2">
    <source>
        <dbReference type="ARBA" id="ARBA00022448"/>
    </source>
</evidence>
<dbReference type="Gene3D" id="1.20.1250.20">
    <property type="entry name" value="MFS general substrate transporter like domains"/>
    <property type="match status" value="1"/>
</dbReference>
<dbReference type="InterPro" id="IPR020846">
    <property type="entry name" value="MFS_dom"/>
</dbReference>
<feature type="transmembrane region" description="Helical" evidence="7">
    <location>
        <begin position="180"/>
        <end position="199"/>
    </location>
</feature>
<dbReference type="PANTHER" id="PTHR42718:SF24">
    <property type="entry name" value="MAJOR FACILITATOR SUPERFAMILY (MFS) PROFILE DOMAIN-CONTAINING PROTEIN"/>
    <property type="match status" value="1"/>
</dbReference>
<feature type="transmembrane region" description="Helical" evidence="7">
    <location>
        <begin position="416"/>
        <end position="433"/>
    </location>
</feature>
<feature type="transmembrane region" description="Helical" evidence="7">
    <location>
        <begin position="64"/>
        <end position="84"/>
    </location>
</feature>
<dbReference type="Pfam" id="PF07690">
    <property type="entry name" value="MFS_1"/>
    <property type="match status" value="1"/>
</dbReference>
<dbReference type="PROSITE" id="PS50850">
    <property type="entry name" value="MFS"/>
    <property type="match status" value="1"/>
</dbReference>
<evidence type="ECO:0000256" key="5">
    <source>
        <dbReference type="ARBA" id="ARBA00022989"/>
    </source>
</evidence>
<feature type="transmembrane region" description="Helical" evidence="7">
    <location>
        <begin position="236"/>
        <end position="258"/>
    </location>
</feature>
<evidence type="ECO:0000256" key="1">
    <source>
        <dbReference type="ARBA" id="ARBA00004651"/>
    </source>
</evidence>
<dbReference type="GO" id="GO:0005886">
    <property type="term" value="C:plasma membrane"/>
    <property type="evidence" value="ECO:0007669"/>
    <property type="project" value="UniProtKB-SubCell"/>
</dbReference>
<dbReference type="Proteomes" id="UP001081438">
    <property type="component" value="Unassembled WGS sequence"/>
</dbReference>
<sequence>MEKVKKKEGLYVADNSTSSMKQNIPLFIVLLSGAFITILNQTLLGTALPPIMKDLKVDENTAQWLQSIFMLVNGIMIPVTAFLIERFTSRQLFLSAMAIFAVGTVFCAVAPEFTTILIGRILQAAGAGIMMPLMQTLLFMLFPKDKRGTAMGLFGLIIAFAPAIGPTLSGILVEHLTWRSIFYIILPIAVINIITAYFLLRNATELKHPKLDKLSVVLSTLGFGGLLYSFSSVSGAGWLSVQFIVPLIVGVVALYIFITRQLKLKQPMLEFRVFQHSIFTLGTIMSMIVFGVMISTNVILPLYMQNMLQFSALESGLALLPGAVIMGAMNPLTGYMFDKFGGKWLARVGLFILFASSMAFINLDSHTSFAYLATMNAVRMVSIAMVMMPMTTLSINQLPNELIPHGTAMNNTFRQMAGAIGTAVFITIMSVGADPSHGMDGVIHGVNMSFLASVVLAGIAFLMSFKLKDENDDGKRTRRKYAN</sequence>
<feature type="transmembrane region" description="Helical" evidence="7">
    <location>
        <begin position="91"/>
        <end position="111"/>
    </location>
</feature>
<dbReference type="PRINTS" id="PR01036">
    <property type="entry name" value="TCRTETB"/>
</dbReference>
<comment type="subcellular location">
    <subcellularLocation>
        <location evidence="1">Cell membrane</location>
        <topology evidence="1">Multi-pass membrane protein</topology>
    </subcellularLocation>
</comment>
<comment type="caution">
    <text evidence="9">The sequence shown here is derived from an EMBL/GenBank/DDBJ whole genome shotgun (WGS) entry which is preliminary data.</text>
</comment>
<feature type="transmembrane region" description="Helical" evidence="7">
    <location>
        <begin position="369"/>
        <end position="395"/>
    </location>
</feature>
<organism evidence="9 10">
    <name type="scientific">Staphylococcus pettenkoferi</name>
    <dbReference type="NCBI Taxonomy" id="170573"/>
    <lineage>
        <taxon>Bacteria</taxon>
        <taxon>Bacillati</taxon>
        <taxon>Bacillota</taxon>
        <taxon>Bacilli</taxon>
        <taxon>Bacillales</taxon>
        <taxon>Staphylococcaceae</taxon>
        <taxon>Staphylococcus</taxon>
    </lineage>
</organism>
<evidence type="ECO:0000313" key="10">
    <source>
        <dbReference type="Proteomes" id="UP001081438"/>
    </source>
</evidence>
<evidence type="ECO:0000256" key="4">
    <source>
        <dbReference type="ARBA" id="ARBA00022692"/>
    </source>
</evidence>
<protein>
    <submittedName>
        <fullName evidence="9">DHA2 family efflux MFS transporter permease subunit</fullName>
    </submittedName>
</protein>
<name>A0A9Q4D8D0_9STAP</name>
<feature type="transmembrane region" description="Helical" evidence="7">
    <location>
        <begin position="344"/>
        <end position="363"/>
    </location>
</feature>
<dbReference type="SUPFAM" id="SSF103473">
    <property type="entry name" value="MFS general substrate transporter"/>
    <property type="match status" value="1"/>
</dbReference>
<feature type="transmembrane region" description="Helical" evidence="7">
    <location>
        <begin position="278"/>
        <end position="304"/>
    </location>
</feature>
<evidence type="ECO:0000256" key="6">
    <source>
        <dbReference type="ARBA" id="ARBA00023136"/>
    </source>
</evidence>
<feature type="transmembrane region" description="Helical" evidence="7">
    <location>
        <begin position="149"/>
        <end position="168"/>
    </location>
</feature>
<feature type="domain" description="Major facilitator superfamily (MFS) profile" evidence="8">
    <location>
        <begin position="26"/>
        <end position="472"/>
    </location>
</feature>
<dbReference type="PANTHER" id="PTHR42718">
    <property type="entry name" value="MAJOR FACILITATOR SUPERFAMILY MULTIDRUG TRANSPORTER MFSC"/>
    <property type="match status" value="1"/>
</dbReference>
<feature type="transmembrane region" description="Helical" evidence="7">
    <location>
        <begin position="211"/>
        <end position="230"/>
    </location>
</feature>
<keyword evidence="4 7" id="KW-0812">Transmembrane</keyword>
<evidence type="ECO:0000259" key="8">
    <source>
        <dbReference type="PROSITE" id="PS50850"/>
    </source>
</evidence>
<dbReference type="InterPro" id="IPR011701">
    <property type="entry name" value="MFS"/>
</dbReference>
<gene>
    <name evidence="9" type="ORF">NW112_05595</name>
</gene>
<dbReference type="GO" id="GO:0022857">
    <property type="term" value="F:transmembrane transporter activity"/>
    <property type="evidence" value="ECO:0007669"/>
    <property type="project" value="InterPro"/>
</dbReference>
<dbReference type="Gene3D" id="1.20.1720.10">
    <property type="entry name" value="Multidrug resistance protein D"/>
    <property type="match status" value="1"/>
</dbReference>
<dbReference type="InterPro" id="IPR036259">
    <property type="entry name" value="MFS_trans_sf"/>
</dbReference>
<evidence type="ECO:0000256" key="7">
    <source>
        <dbReference type="SAM" id="Phobius"/>
    </source>
</evidence>
<keyword evidence="3" id="KW-1003">Cell membrane</keyword>
<keyword evidence="5 7" id="KW-1133">Transmembrane helix</keyword>